<name>A0ABV0UAW0_9TELE</name>
<evidence type="ECO:0000256" key="2">
    <source>
        <dbReference type="ARBA" id="ARBA00022737"/>
    </source>
</evidence>
<dbReference type="CDD" id="cd12413">
    <property type="entry name" value="RRM1_RBM28_like"/>
    <property type="match status" value="1"/>
</dbReference>
<feature type="region of interest" description="Disordered" evidence="6">
    <location>
        <begin position="83"/>
        <end position="110"/>
    </location>
</feature>
<feature type="compositionally biased region" description="Basic and acidic residues" evidence="6">
    <location>
        <begin position="83"/>
        <end position="92"/>
    </location>
</feature>
<sequence length="124" mass="14091">MPALTIFVASLPESATNERLEEIFSEIGPVKQCFVVREKGTEKCRGFGFVTYSMEEDARRALKDVKEYDGKKLSLSVAKKKIRDEKKTEKEAASAPSQDEQESVKFKKKISKQARLVVRNLSFK</sequence>
<dbReference type="EMBL" id="JAHRIQ010061748">
    <property type="protein sequence ID" value="MEQ2241722.1"/>
    <property type="molecule type" value="Genomic_DNA"/>
</dbReference>
<dbReference type="SUPFAM" id="SSF54928">
    <property type="entry name" value="RNA-binding domain, RBD"/>
    <property type="match status" value="1"/>
</dbReference>
<accession>A0ABV0UAW0</accession>
<protein>
    <recommendedName>
        <fullName evidence="7">RRM domain-containing protein</fullName>
    </recommendedName>
</protein>
<comment type="caution">
    <text evidence="8">The sequence shown here is derived from an EMBL/GenBank/DDBJ whole genome shotgun (WGS) entry which is preliminary data.</text>
</comment>
<keyword evidence="3 5" id="KW-0694">RNA-binding</keyword>
<proteinExistence type="predicted"/>
<reference evidence="8 9" key="1">
    <citation type="submission" date="2021-06" db="EMBL/GenBank/DDBJ databases">
        <authorList>
            <person name="Palmer J.M."/>
        </authorList>
    </citation>
    <scope>NUCLEOTIDE SEQUENCE [LARGE SCALE GENOMIC DNA]</scope>
    <source>
        <strain evidence="9">if_2019</strain>
        <tissue evidence="8">Muscle</tissue>
    </source>
</reference>
<dbReference type="PANTHER" id="PTHR48039">
    <property type="entry name" value="RNA-BINDING MOTIF PROTEIN 14B"/>
    <property type="match status" value="1"/>
</dbReference>
<dbReference type="Gene3D" id="3.30.70.330">
    <property type="match status" value="1"/>
</dbReference>
<dbReference type="SMART" id="SM00360">
    <property type="entry name" value="RRM"/>
    <property type="match status" value="1"/>
</dbReference>
<dbReference type="InterPro" id="IPR051945">
    <property type="entry name" value="RRM_MRD1_RNA_proc_ribogen"/>
</dbReference>
<dbReference type="InterPro" id="IPR000504">
    <property type="entry name" value="RRM_dom"/>
</dbReference>
<feature type="domain" description="RRM" evidence="7">
    <location>
        <begin position="4"/>
        <end position="80"/>
    </location>
</feature>
<dbReference type="PANTHER" id="PTHR48039:SF5">
    <property type="entry name" value="RNA-BINDING PROTEIN 28"/>
    <property type="match status" value="1"/>
</dbReference>
<evidence type="ECO:0000313" key="8">
    <source>
        <dbReference type="EMBL" id="MEQ2241722.1"/>
    </source>
</evidence>
<dbReference type="InterPro" id="IPR012677">
    <property type="entry name" value="Nucleotide-bd_a/b_plait_sf"/>
</dbReference>
<dbReference type="Pfam" id="PF00076">
    <property type="entry name" value="RRM_1"/>
    <property type="match status" value="1"/>
</dbReference>
<organism evidence="8 9">
    <name type="scientific">Ilyodon furcidens</name>
    <name type="common">goldbreast splitfin</name>
    <dbReference type="NCBI Taxonomy" id="33524"/>
    <lineage>
        <taxon>Eukaryota</taxon>
        <taxon>Metazoa</taxon>
        <taxon>Chordata</taxon>
        <taxon>Craniata</taxon>
        <taxon>Vertebrata</taxon>
        <taxon>Euteleostomi</taxon>
        <taxon>Actinopterygii</taxon>
        <taxon>Neopterygii</taxon>
        <taxon>Teleostei</taxon>
        <taxon>Neoteleostei</taxon>
        <taxon>Acanthomorphata</taxon>
        <taxon>Ovalentaria</taxon>
        <taxon>Atherinomorphae</taxon>
        <taxon>Cyprinodontiformes</taxon>
        <taxon>Goodeidae</taxon>
        <taxon>Ilyodon</taxon>
    </lineage>
</organism>
<feature type="non-terminal residue" evidence="8">
    <location>
        <position position="124"/>
    </location>
</feature>
<keyword evidence="2" id="KW-0677">Repeat</keyword>
<dbReference type="InterPro" id="IPR035979">
    <property type="entry name" value="RBD_domain_sf"/>
</dbReference>
<keyword evidence="9" id="KW-1185">Reference proteome</keyword>
<dbReference type="Proteomes" id="UP001482620">
    <property type="component" value="Unassembled WGS sequence"/>
</dbReference>
<evidence type="ECO:0000256" key="5">
    <source>
        <dbReference type="PROSITE-ProRule" id="PRU00176"/>
    </source>
</evidence>
<evidence type="ECO:0000313" key="9">
    <source>
        <dbReference type="Proteomes" id="UP001482620"/>
    </source>
</evidence>
<evidence type="ECO:0000259" key="7">
    <source>
        <dbReference type="PROSITE" id="PS50102"/>
    </source>
</evidence>
<gene>
    <name evidence="8" type="ORF">ILYODFUR_028220</name>
</gene>
<comment type="subcellular location">
    <subcellularLocation>
        <location evidence="1">Nucleus</location>
    </subcellularLocation>
</comment>
<dbReference type="PROSITE" id="PS50102">
    <property type="entry name" value="RRM"/>
    <property type="match status" value="1"/>
</dbReference>
<evidence type="ECO:0000256" key="6">
    <source>
        <dbReference type="SAM" id="MobiDB-lite"/>
    </source>
</evidence>
<keyword evidence="4" id="KW-0539">Nucleus</keyword>
<evidence type="ECO:0000256" key="3">
    <source>
        <dbReference type="ARBA" id="ARBA00022884"/>
    </source>
</evidence>
<evidence type="ECO:0000256" key="4">
    <source>
        <dbReference type="ARBA" id="ARBA00023242"/>
    </source>
</evidence>
<evidence type="ECO:0000256" key="1">
    <source>
        <dbReference type="ARBA" id="ARBA00004123"/>
    </source>
</evidence>